<feature type="compositionally biased region" description="Gly residues" evidence="1">
    <location>
        <begin position="116"/>
        <end position="126"/>
    </location>
</feature>
<proteinExistence type="predicted"/>
<gene>
    <name evidence="2" type="ORF">J2T22_000038</name>
</gene>
<feature type="region of interest" description="Disordered" evidence="1">
    <location>
        <begin position="1"/>
        <end position="126"/>
    </location>
</feature>
<keyword evidence="3" id="KW-1185">Reference proteome</keyword>
<protein>
    <submittedName>
        <fullName evidence="2">Uncharacterized protein</fullName>
    </submittedName>
</protein>
<evidence type="ECO:0000313" key="2">
    <source>
        <dbReference type="EMBL" id="MDQ0116878.1"/>
    </source>
</evidence>
<evidence type="ECO:0000313" key="3">
    <source>
        <dbReference type="Proteomes" id="UP001226389"/>
    </source>
</evidence>
<reference evidence="2 3" key="1">
    <citation type="submission" date="2023-07" db="EMBL/GenBank/DDBJ databases">
        <title>Sorghum-associated microbial communities from plants grown in Nebraska, USA.</title>
        <authorList>
            <person name="Schachtman D."/>
        </authorList>
    </citation>
    <scope>NUCLEOTIDE SEQUENCE [LARGE SCALE GENOMIC DNA]</scope>
    <source>
        <strain evidence="2 3">DS994</strain>
    </source>
</reference>
<accession>A0ABT9UB59</accession>
<sequence length="126" mass="13077">MRNEMPEISFKELLMVPEGPPESVWERALESAFAAPDDDAAPEDPEPAETDTPDADVLASAGNDDDGPDTSIPHHDSGAAPSWEEGLGSDTNDTSHSDANPNAGDQLDYGDHAGDGLPGSGDDAGY</sequence>
<organism evidence="2 3">
    <name type="scientific">Pseudarthrobacter defluvii</name>
    <dbReference type="NCBI Taxonomy" id="410837"/>
    <lineage>
        <taxon>Bacteria</taxon>
        <taxon>Bacillati</taxon>
        <taxon>Actinomycetota</taxon>
        <taxon>Actinomycetes</taxon>
        <taxon>Micrococcales</taxon>
        <taxon>Micrococcaceae</taxon>
        <taxon>Pseudarthrobacter</taxon>
    </lineage>
</organism>
<dbReference type="Proteomes" id="UP001226389">
    <property type="component" value="Unassembled WGS sequence"/>
</dbReference>
<name>A0ABT9UB59_9MICC</name>
<dbReference type="EMBL" id="JAUSSY010000001">
    <property type="protein sequence ID" value="MDQ0116878.1"/>
    <property type="molecule type" value="Genomic_DNA"/>
</dbReference>
<feature type="compositionally biased region" description="Acidic residues" evidence="1">
    <location>
        <begin position="36"/>
        <end position="54"/>
    </location>
</feature>
<comment type="caution">
    <text evidence="2">The sequence shown here is derived from an EMBL/GenBank/DDBJ whole genome shotgun (WGS) entry which is preliminary data.</text>
</comment>
<feature type="compositionally biased region" description="Polar residues" evidence="1">
    <location>
        <begin position="89"/>
        <end position="100"/>
    </location>
</feature>
<evidence type="ECO:0000256" key="1">
    <source>
        <dbReference type="SAM" id="MobiDB-lite"/>
    </source>
</evidence>